<evidence type="ECO:0000313" key="3">
    <source>
        <dbReference type="Proteomes" id="UP000314294"/>
    </source>
</evidence>
<reference evidence="2 3" key="1">
    <citation type="submission" date="2019-03" db="EMBL/GenBank/DDBJ databases">
        <title>First draft genome of Liparis tanakae, snailfish: a comprehensive survey of snailfish specific genes.</title>
        <authorList>
            <person name="Kim W."/>
            <person name="Song I."/>
            <person name="Jeong J.-H."/>
            <person name="Kim D."/>
            <person name="Kim S."/>
            <person name="Ryu S."/>
            <person name="Song J.Y."/>
            <person name="Lee S.K."/>
        </authorList>
    </citation>
    <scope>NUCLEOTIDE SEQUENCE [LARGE SCALE GENOMIC DNA]</scope>
    <source>
        <tissue evidence="2">Muscle</tissue>
    </source>
</reference>
<dbReference type="EMBL" id="SRLO01001987">
    <property type="protein sequence ID" value="TNN34334.1"/>
    <property type="molecule type" value="Genomic_DNA"/>
</dbReference>
<keyword evidence="1" id="KW-0472">Membrane</keyword>
<dbReference type="AlphaFoldDB" id="A0A4Z2F108"/>
<dbReference type="OrthoDB" id="1730390at2759"/>
<sequence length="60" mass="6823">MFPTPDSGFGNLAEDFVFRAGQRPRFHLSRQEIVSLLNALGRVSTSIRELKNFRSLLAEE</sequence>
<evidence type="ECO:0000313" key="2">
    <source>
        <dbReference type="EMBL" id="TNN34334.1"/>
    </source>
</evidence>
<name>A0A4Z2F108_9TELE</name>
<proteinExistence type="predicted"/>
<organism evidence="2 3">
    <name type="scientific">Liparis tanakae</name>
    <name type="common">Tanaka's snailfish</name>
    <dbReference type="NCBI Taxonomy" id="230148"/>
    <lineage>
        <taxon>Eukaryota</taxon>
        <taxon>Metazoa</taxon>
        <taxon>Chordata</taxon>
        <taxon>Craniata</taxon>
        <taxon>Vertebrata</taxon>
        <taxon>Euteleostomi</taxon>
        <taxon>Actinopterygii</taxon>
        <taxon>Neopterygii</taxon>
        <taxon>Teleostei</taxon>
        <taxon>Neoteleostei</taxon>
        <taxon>Acanthomorphata</taxon>
        <taxon>Eupercaria</taxon>
        <taxon>Perciformes</taxon>
        <taxon>Cottioidei</taxon>
        <taxon>Cottales</taxon>
        <taxon>Liparidae</taxon>
        <taxon>Liparis</taxon>
    </lineage>
</organism>
<dbReference type="Proteomes" id="UP000314294">
    <property type="component" value="Unassembled WGS sequence"/>
</dbReference>
<comment type="caution">
    <text evidence="2">The sequence shown here is derived from an EMBL/GenBank/DDBJ whole genome shotgun (WGS) entry which is preliminary data.</text>
</comment>
<dbReference type="InterPro" id="IPR037192">
    <property type="entry name" value="ERO1-like_sf"/>
</dbReference>
<gene>
    <name evidence="2" type="primary">ERO1A</name>
    <name evidence="2" type="ORF">EYF80_055502</name>
</gene>
<dbReference type="SUPFAM" id="SSF110019">
    <property type="entry name" value="ERO1-like"/>
    <property type="match status" value="1"/>
</dbReference>
<keyword evidence="3" id="KW-1185">Reference proteome</keyword>
<evidence type="ECO:0000256" key="1">
    <source>
        <dbReference type="ARBA" id="ARBA00023136"/>
    </source>
</evidence>
<accession>A0A4Z2F108</accession>
<protein>
    <submittedName>
        <fullName evidence="2">ERO1-like protein alpha</fullName>
    </submittedName>
</protein>